<proteinExistence type="predicted"/>
<keyword evidence="2" id="KW-1185">Reference proteome</keyword>
<keyword evidence="1" id="KW-1133">Transmembrane helix</keyword>
<dbReference type="WBParaSite" id="Minc3s00350g10767">
    <property type="protein sequence ID" value="Minc3s00350g10767"/>
    <property type="gene ID" value="Minc3s00350g10767"/>
</dbReference>
<name>A0A914LD71_MELIC</name>
<keyword evidence="1" id="KW-0812">Transmembrane</keyword>
<organism evidence="2 3">
    <name type="scientific">Meloidogyne incognita</name>
    <name type="common">Southern root-knot nematode worm</name>
    <name type="synonym">Oxyuris incognita</name>
    <dbReference type="NCBI Taxonomy" id="6306"/>
    <lineage>
        <taxon>Eukaryota</taxon>
        <taxon>Metazoa</taxon>
        <taxon>Ecdysozoa</taxon>
        <taxon>Nematoda</taxon>
        <taxon>Chromadorea</taxon>
        <taxon>Rhabditida</taxon>
        <taxon>Tylenchina</taxon>
        <taxon>Tylenchomorpha</taxon>
        <taxon>Tylenchoidea</taxon>
        <taxon>Meloidogynidae</taxon>
        <taxon>Meloidogyninae</taxon>
        <taxon>Meloidogyne</taxon>
        <taxon>Meloidogyne incognita group</taxon>
    </lineage>
</organism>
<sequence>MIIPVQIFILFLLTINTILILNRLNVVVDIQEVAIVLCLLIVLELLQEEALH</sequence>
<keyword evidence="1" id="KW-0472">Membrane</keyword>
<evidence type="ECO:0000313" key="2">
    <source>
        <dbReference type="Proteomes" id="UP000887563"/>
    </source>
</evidence>
<reference evidence="3" key="1">
    <citation type="submission" date="2022-11" db="UniProtKB">
        <authorList>
            <consortium name="WormBaseParasite"/>
        </authorList>
    </citation>
    <scope>IDENTIFICATION</scope>
</reference>
<feature type="transmembrane region" description="Helical" evidence="1">
    <location>
        <begin position="7"/>
        <end position="24"/>
    </location>
</feature>
<evidence type="ECO:0000256" key="1">
    <source>
        <dbReference type="SAM" id="Phobius"/>
    </source>
</evidence>
<protein>
    <submittedName>
        <fullName evidence="3">Candidate secreted effector</fullName>
    </submittedName>
</protein>
<dbReference type="Proteomes" id="UP000887563">
    <property type="component" value="Unplaced"/>
</dbReference>
<evidence type="ECO:0000313" key="3">
    <source>
        <dbReference type="WBParaSite" id="Minc3s00350g10767"/>
    </source>
</evidence>
<accession>A0A914LD71</accession>
<dbReference type="AlphaFoldDB" id="A0A914LD71"/>